<comment type="caution">
    <text evidence="4">The sequence shown here is derived from an EMBL/GenBank/DDBJ whole genome shotgun (WGS) entry which is preliminary data.</text>
</comment>
<dbReference type="SUPFAM" id="SSF56925">
    <property type="entry name" value="OMPA-like"/>
    <property type="match status" value="1"/>
</dbReference>
<organism evidence="4 5">
    <name type="scientific">Oceanidesulfovibrio indonesiensis</name>
    <dbReference type="NCBI Taxonomy" id="54767"/>
    <lineage>
        <taxon>Bacteria</taxon>
        <taxon>Pseudomonadati</taxon>
        <taxon>Thermodesulfobacteriota</taxon>
        <taxon>Desulfovibrionia</taxon>
        <taxon>Desulfovibrionales</taxon>
        <taxon>Desulfovibrionaceae</taxon>
        <taxon>Oceanidesulfovibrio</taxon>
    </lineage>
</organism>
<accession>A0A7M3MDD8</accession>
<keyword evidence="1 2" id="KW-0732">Signal</keyword>
<keyword evidence="5" id="KW-1185">Reference proteome</keyword>
<feature type="chain" id="PRO_5029588863" description="Outer membrane protein beta-barrel domain-containing protein" evidence="2">
    <location>
        <begin position="30"/>
        <end position="241"/>
    </location>
</feature>
<dbReference type="Proteomes" id="UP000448292">
    <property type="component" value="Unassembled WGS sequence"/>
</dbReference>
<dbReference type="Gene3D" id="2.40.160.20">
    <property type="match status" value="1"/>
</dbReference>
<name>A0A7M3MDD8_9BACT</name>
<dbReference type="AlphaFoldDB" id="A0A7M3MDD8"/>
<dbReference type="EMBL" id="QMIE01000012">
    <property type="protein sequence ID" value="TVM16236.1"/>
    <property type="molecule type" value="Genomic_DNA"/>
</dbReference>
<dbReference type="InterPro" id="IPR027385">
    <property type="entry name" value="Beta-barrel_OMP"/>
</dbReference>
<evidence type="ECO:0000256" key="2">
    <source>
        <dbReference type="SAM" id="SignalP"/>
    </source>
</evidence>
<evidence type="ECO:0000256" key="1">
    <source>
        <dbReference type="ARBA" id="ARBA00022729"/>
    </source>
</evidence>
<dbReference type="Pfam" id="PF13505">
    <property type="entry name" value="OMP_b-brl"/>
    <property type="match status" value="1"/>
</dbReference>
<feature type="signal peptide" evidence="2">
    <location>
        <begin position="1"/>
        <end position="29"/>
    </location>
</feature>
<dbReference type="RefSeq" id="WP_144303664.1">
    <property type="nucleotide sequence ID" value="NZ_QMIE01000012.1"/>
</dbReference>
<sequence>MVVFRFRAVIILVAAVMLVGFLSASDAHAEKKYHVSQDFQVEPTVGGYWIFHNDVDAYLAYGLTFDYYFNEFWGLEVEALALEFFMNSELDSGQKNFFRTYETIPTSIVSVLAPASAGYTNAQRSLLTEYITALNSSAMPVPKRDEQISGYNFTIGPRFNFFPTEMGGLFLAMGVGAAFTDQEVPYSGQTSFFSFKTEIGQDLRITDHFSFLIRMGYRHLGGFDSKQLGGVGGSVGLGYTF</sequence>
<evidence type="ECO:0000259" key="3">
    <source>
        <dbReference type="Pfam" id="PF13505"/>
    </source>
</evidence>
<reference evidence="4 5" key="1">
    <citation type="submission" date="2018-06" db="EMBL/GenBank/DDBJ databases">
        <title>Complete genome of Desulfovibrio indonesiensis P37SLT.</title>
        <authorList>
            <person name="Crispim J.S."/>
            <person name="Vidigal P.M.P."/>
            <person name="Silva L.C.F."/>
            <person name="Laguardia C.N."/>
            <person name="Araujo L.C."/>
            <person name="Dias R.S."/>
            <person name="Sousa M.P."/>
            <person name="Paula S.O."/>
            <person name="Silva C."/>
        </authorList>
    </citation>
    <scope>NUCLEOTIDE SEQUENCE [LARGE SCALE GENOMIC DNA]</scope>
    <source>
        <strain evidence="4 5">P37SLT</strain>
    </source>
</reference>
<feature type="domain" description="Outer membrane protein beta-barrel" evidence="3">
    <location>
        <begin position="15"/>
        <end position="241"/>
    </location>
</feature>
<evidence type="ECO:0000313" key="5">
    <source>
        <dbReference type="Proteomes" id="UP000448292"/>
    </source>
</evidence>
<dbReference type="InterPro" id="IPR011250">
    <property type="entry name" value="OMP/PagP_B-barrel"/>
</dbReference>
<proteinExistence type="predicted"/>
<evidence type="ECO:0000313" key="4">
    <source>
        <dbReference type="EMBL" id="TVM16236.1"/>
    </source>
</evidence>
<dbReference type="OrthoDB" id="9825482at2"/>
<protein>
    <recommendedName>
        <fullName evidence="3">Outer membrane protein beta-barrel domain-containing protein</fullName>
    </recommendedName>
</protein>
<gene>
    <name evidence="4" type="ORF">DPQ33_13020</name>
</gene>